<dbReference type="Proteomes" id="UP000253032">
    <property type="component" value="Unassembled WGS sequence"/>
</dbReference>
<evidence type="ECO:0000313" key="6">
    <source>
        <dbReference type="Proteomes" id="UP000253032"/>
    </source>
</evidence>
<dbReference type="InterPro" id="IPR017439">
    <property type="entry name" value="Amidohydrolase"/>
</dbReference>
<organism evidence="5 6">
    <name type="scientific">SAR86 cluster bacterium</name>
    <dbReference type="NCBI Taxonomy" id="2030880"/>
    <lineage>
        <taxon>Bacteria</taxon>
        <taxon>Pseudomonadati</taxon>
        <taxon>Pseudomonadota</taxon>
        <taxon>Gammaproteobacteria</taxon>
        <taxon>SAR86 cluster</taxon>
    </lineage>
</organism>
<keyword evidence="2" id="KW-0464">Manganese</keyword>
<dbReference type="GO" id="GO:0019877">
    <property type="term" value="P:diaminopimelate biosynthetic process"/>
    <property type="evidence" value="ECO:0007669"/>
    <property type="project" value="UniProtKB-ARBA"/>
</dbReference>
<keyword evidence="3" id="KW-0732">Signal</keyword>
<dbReference type="AlphaFoldDB" id="A0A368BS10"/>
<comment type="cofactor">
    <cofactor evidence="2">
        <name>Mn(2+)</name>
        <dbReference type="ChEBI" id="CHEBI:29035"/>
    </cofactor>
    <text evidence="2">The Mn(2+) ion enhances activity.</text>
</comment>
<feature type="binding site" evidence="2">
    <location>
        <position position="400"/>
    </location>
    <ligand>
        <name>Mn(2+)</name>
        <dbReference type="ChEBI" id="CHEBI:29035"/>
        <label>2</label>
    </ligand>
</feature>
<dbReference type="FunFam" id="3.30.70.360:FF:000001">
    <property type="entry name" value="N-acetyldiaminopimelate deacetylase"/>
    <property type="match status" value="1"/>
</dbReference>
<dbReference type="Gene3D" id="3.30.70.360">
    <property type="match status" value="1"/>
</dbReference>
<dbReference type="NCBIfam" id="TIGR01891">
    <property type="entry name" value="amidohydrolases"/>
    <property type="match status" value="1"/>
</dbReference>
<dbReference type="Pfam" id="PF01546">
    <property type="entry name" value="Peptidase_M20"/>
    <property type="match status" value="1"/>
</dbReference>
<feature type="signal peptide" evidence="3">
    <location>
        <begin position="1"/>
        <end position="18"/>
    </location>
</feature>
<dbReference type="GO" id="GO:0050118">
    <property type="term" value="F:N-acetyldiaminopimelate deacetylase activity"/>
    <property type="evidence" value="ECO:0007669"/>
    <property type="project" value="UniProtKB-ARBA"/>
</dbReference>
<name>A0A368BS10_9GAMM</name>
<keyword evidence="1 5" id="KW-0378">Hydrolase</keyword>
<dbReference type="SUPFAM" id="SSF53187">
    <property type="entry name" value="Zn-dependent exopeptidases"/>
    <property type="match status" value="1"/>
</dbReference>
<dbReference type="Gene3D" id="3.40.630.10">
    <property type="entry name" value="Zn peptidases"/>
    <property type="match status" value="1"/>
</dbReference>
<evidence type="ECO:0000313" key="5">
    <source>
        <dbReference type="EMBL" id="RCL39647.1"/>
    </source>
</evidence>
<feature type="chain" id="PRO_5016744922" evidence="3">
    <location>
        <begin position="19"/>
        <end position="433"/>
    </location>
</feature>
<sequence length="433" mass="47154">MKKFLILNLMLLLAISNAAEELRLQLDQDLDGVMTKVTNWRHYFHQYPELSNREFKTQKSIADALIEMGLEPDLSFGKTGVVAFIRGQKPGPLIALRADIDGLPVTEKLNLPFSSKEKTMYQGNEVGVMHACGHDAHIAVLLGVASFLSQNTDKLSGDIFLIFQPAEEGAPEGEEGGAELMLKEGLFDAEKPDAIFGLHVSNGLHGGIMLKPGPAMASAEAFRITIEGEQTHGSRPWSGIDPIVTASDIVSTLQTIVSRRLNLLESQAVVTVGIMKAGTRNNIIPSSAMLEGTIRTFEDSYTDQIRAEIKLISENVAEAHGAKANVEFKVYGGYPVTFNDLELSEKYASSLSEAADGKYYEARVPRTGAEDFSFYAQQVPGLFFFLGVNAPGIEDSPTNHSPYFYVDDNALSSGVKAFINLVEDYSSDFNAGS</sequence>
<evidence type="ECO:0000256" key="3">
    <source>
        <dbReference type="SAM" id="SignalP"/>
    </source>
</evidence>
<accession>A0A368BS10</accession>
<feature type="binding site" evidence="2">
    <location>
        <position position="134"/>
    </location>
    <ligand>
        <name>Mn(2+)</name>
        <dbReference type="ChEBI" id="CHEBI:29035"/>
        <label>2</label>
    </ligand>
</feature>
<dbReference type="SUPFAM" id="SSF55031">
    <property type="entry name" value="Bacterial exopeptidase dimerisation domain"/>
    <property type="match status" value="1"/>
</dbReference>
<dbReference type="PANTHER" id="PTHR11014">
    <property type="entry name" value="PEPTIDASE M20 FAMILY MEMBER"/>
    <property type="match status" value="1"/>
</dbReference>
<gene>
    <name evidence="5" type="ORF">DBW98_00150</name>
</gene>
<dbReference type="EMBL" id="QOPC01000001">
    <property type="protein sequence ID" value="RCL39647.1"/>
    <property type="molecule type" value="Genomic_DNA"/>
</dbReference>
<dbReference type="InterPro" id="IPR036264">
    <property type="entry name" value="Bact_exopeptidase_dim_dom"/>
</dbReference>
<dbReference type="PIRSF" id="PIRSF005962">
    <property type="entry name" value="Pept_M20D_amidohydro"/>
    <property type="match status" value="1"/>
</dbReference>
<comment type="caution">
    <text evidence="5">The sequence shown here is derived from an EMBL/GenBank/DDBJ whole genome shotgun (WGS) entry which is preliminary data.</text>
</comment>
<feature type="domain" description="Peptidase M20 dimerisation" evidence="4">
    <location>
        <begin position="222"/>
        <end position="318"/>
    </location>
</feature>
<dbReference type="InterPro" id="IPR002933">
    <property type="entry name" value="Peptidase_M20"/>
</dbReference>
<evidence type="ECO:0000256" key="1">
    <source>
        <dbReference type="ARBA" id="ARBA00022801"/>
    </source>
</evidence>
<evidence type="ECO:0000256" key="2">
    <source>
        <dbReference type="PIRSR" id="PIRSR005962-1"/>
    </source>
</evidence>
<dbReference type="InterPro" id="IPR011650">
    <property type="entry name" value="Peptidase_M20_dimer"/>
</dbReference>
<dbReference type="Pfam" id="PF07687">
    <property type="entry name" value="M20_dimer"/>
    <property type="match status" value="1"/>
</dbReference>
<evidence type="ECO:0000259" key="4">
    <source>
        <dbReference type="Pfam" id="PF07687"/>
    </source>
</evidence>
<keyword evidence="2" id="KW-0479">Metal-binding</keyword>
<feature type="binding site" evidence="2">
    <location>
        <position position="199"/>
    </location>
    <ligand>
        <name>Mn(2+)</name>
        <dbReference type="ChEBI" id="CHEBI:29035"/>
        <label>2</label>
    </ligand>
</feature>
<protein>
    <submittedName>
        <fullName evidence="5">Amidohydrolase</fullName>
    </submittedName>
</protein>
<reference evidence="5 6" key="1">
    <citation type="journal article" date="2018" name="Microbiome">
        <title>Fine metagenomic profile of the Mediterranean stratified and mixed water columns revealed by assembly and recruitment.</title>
        <authorList>
            <person name="Haro-Moreno J.M."/>
            <person name="Lopez-Perez M."/>
            <person name="De La Torre J.R."/>
            <person name="Picazo A."/>
            <person name="Camacho A."/>
            <person name="Rodriguez-Valera F."/>
        </authorList>
    </citation>
    <scope>NUCLEOTIDE SEQUENCE [LARGE SCALE GENOMIC DNA]</scope>
    <source>
        <strain evidence="5">MED-G84</strain>
    </source>
</reference>
<feature type="binding site" evidence="2">
    <location>
        <position position="168"/>
    </location>
    <ligand>
        <name>Mn(2+)</name>
        <dbReference type="ChEBI" id="CHEBI:29035"/>
        <label>2</label>
    </ligand>
</feature>
<proteinExistence type="predicted"/>
<dbReference type="PANTHER" id="PTHR11014:SF63">
    <property type="entry name" value="METALLOPEPTIDASE, PUTATIVE (AFU_ORTHOLOGUE AFUA_6G09600)-RELATED"/>
    <property type="match status" value="1"/>
</dbReference>
<dbReference type="GO" id="GO:0046872">
    <property type="term" value="F:metal ion binding"/>
    <property type="evidence" value="ECO:0007669"/>
    <property type="project" value="UniProtKB-KW"/>
</dbReference>
<feature type="binding site" evidence="2">
    <location>
        <position position="132"/>
    </location>
    <ligand>
        <name>Mn(2+)</name>
        <dbReference type="ChEBI" id="CHEBI:29035"/>
        <label>2</label>
    </ligand>
</feature>